<evidence type="ECO:0000313" key="2">
    <source>
        <dbReference type="Proteomes" id="UP000257109"/>
    </source>
</evidence>
<feature type="non-terminal residue" evidence="1">
    <location>
        <position position="1"/>
    </location>
</feature>
<name>A0A371GEH6_MUCPR</name>
<protein>
    <submittedName>
        <fullName evidence="1">Uncharacterized protein</fullName>
    </submittedName>
</protein>
<evidence type="ECO:0000313" key="1">
    <source>
        <dbReference type="EMBL" id="RDX88926.1"/>
    </source>
</evidence>
<dbReference type="AlphaFoldDB" id="A0A371GEH6"/>
<comment type="caution">
    <text evidence="1">The sequence shown here is derived from an EMBL/GenBank/DDBJ whole genome shotgun (WGS) entry which is preliminary data.</text>
</comment>
<keyword evidence="2" id="KW-1185">Reference proteome</keyword>
<reference evidence="1" key="1">
    <citation type="submission" date="2018-05" db="EMBL/GenBank/DDBJ databases">
        <title>Draft genome of Mucuna pruriens seed.</title>
        <authorList>
            <person name="Nnadi N.E."/>
            <person name="Vos R."/>
            <person name="Hasami M.H."/>
            <person name="Devisetty U.K."/>
            <person name="Aguiy J.C."/>
        </authorList>
    </citation>
    <scope>NUCLEOTIDE SEQUENCE [LARGE SCALE GENOMIC DNA]</scope>
    <source>
        <strain evidence="1">JCA_2017</strain>
    </source>
</reference>
<sequence>MKEWRRPKNQNCNLYEKNIKDRVNKMRVYGENILNSKVFDHVVTIIIKSQNLNTMTMSEL</sequence>
<accession>A0A371GEH6</accession>
<organism evidence="1 2">
    <name type="scientific">Mucuna pruriens</name>
    <name type="common">Velvet bean</name>
    <name type="synonym">Dolichos pruriens</name>
    <dbReference type="NCBI Taxonomy" id="157652"/>
    <lineage>
        <taxon>Eukaryota</taxon>
        <taxon>Viridiplantae</taxon>
        <taxon>Streptophyta</taxon>
        <taxon>Embryophyta</taxon>
        <taxon>Tracheophyta</taxon>
        <taxon>Spermatophyta</taxon>
        <taxon>Magnoliopsida</taxon>
        <taxon>eudicotyledons</taxon>
        <taxon>Gunneridae</taxon>
        <taxon>Pentapetalae</taxon>
        <taxon>rosids</taxon>
        <taxon>fabids</taxon>
        <taxon>Fabales</taxon>
        <taxon>Fabaceae</taxon>
        <taxon>Papilionoideae</taxon>
        <taxon>50 kb inversion clade</taxon>
        <taxon>NPAAA clade</taxon>
        <taxon>indigoferoid/millettioid clade</taxon>
        <taxon>Phaseoleae</taxon>
        <taxon>Mucuna</taxon>
    </lineage>
</organism>
<proteinExistence type="predicted"/>
<dbReference type="Proteomes" id="UP000257109">
    <property type="component" value="Unassembled WGS sequence"/>
</dbReference>
<dbReference type="EMBL" id="QJKJ01005806">
    <property type="protein sequence ID" value="RDX88926.1"/>
    <property type="molecule type" value="Genomic_DNA"/>
</dbReference>
<gene>
    <name evidence="1" type="ORF">CR513_29417</name>
</gene>